<name>A0A7Y4H9Q0_9BRAD</name>
<comment type="caution">
    <text evidence="1">The sequence shown here is derived from an EMBL/GenBank/DDBJ whole genome shotgun (WGS) entry which is preliminary data.</text>
</comment>
<evidence type="ECO:0000313" key="1">
    <source>
        <dbReference type="EMBL" id="NOJ50246.1"/>
    </source>
</evidence>
<accession>A0A7Y4H9Q0</accession>
<proteinExistence type="predicted"/>
<protein>
    <submittedName>
        <fullName evidence="1">Uncharacterized protein</fullName>
    </submittedName>
</protein>
<reference evidence="1 2" key="1">
    <citation type="submission" date="2020-03" db="EMBL/GenBank/DDBJ databases">
        <title>Bradyrhizobium diversity isolated from nodules of Muelleranthus trifoliolatus.</title>
        <authorList>
            <person name="Klepa M."/>
            <person name="Helene L."/>
            <person name="Hungria M."/>
        </authorList>
    </citation>
    <scope>NUCLEOTIDE SEQUENCE [LARGE SCALE GENOMIC DNA]</scope>
    <source>
        <strain evidence="1 2">WSM 1744</strain>
    </source>
</reference>
<dbReference type="AlphaFoldDB" id="A0A7Y4H9Q0"/>
<dbReference type="EMBL" id="JAAVLW010000010">
    <property type="protein sequence ID" value="NOJ50246.1"/>
    <property type="molecule type" value="Genomic_DNA"/>
</dbReference>
<dbReference type="RefSeq" id="WP_171713270.1">
    <property type="nucleotide sequence ID" value="NZ_JAAVLW010000010.1"/>
</dbReference>
<gene>
    <name evidence="1" type="ORF">HCN50_29085</name>
</gene>
<dbReference type="Proteomes" id="UP000528734">
    <property type="component" value="Unassembled WGS sequence"/>
</dbReference>
<evidence type="ECO:0000313" key="2">
    <source>
        <dbReference type="Proteomes" id="UP000528734"/>
    </source>
</evidence>
<organism evidence="1 2">
    <name type="scientific">Bradyrhizobium archetypum</name>
    <dbReference type="NCBI Taxonomy" id="2721160"/>
    <lineage>
        <taxon>Bacteria</taxon>
        <taxon>Pseudomonadati</taxon>
        <taxon>Pseudomonadota</taxon>
        <taxon>Alphaproteobacteria</taxon>
        <taxon>Hyphomicrobiales</taxon>
        <taxon>Nitrobacteraceae</taxon>
        <taxon>Bradyrhizobium</taxon>
    </lineage>
</organism>
<keyword evidence="2" id="KW-1185">Reference proteome</keyword>
<sequence>MALVDPDHFIFDPVQFPPAELRQVLDEEPAGAPFFNVDPEHFTLDSVQFSPGELQRLLDDEPTRFEQQVRPSSRQPQSSPDIIDFRNEQLIDGPSAQVRRLLDDEHAQVTVSVDPGELRELEEQLREELQQQRGAEPGPLALIDPEHLTFDAVQFPPAEFRQLLDDEPAMAPFFNVDPEHFTFDPVQLPPSEHRRLLNDEPVPNEAGPLIPLSFYAPPGWQHGDQWAPEDLKEGMRLHNVLPSVLEPEKTLTLRGVNYTATIGPPGLEHEIFLRRTI</sequence>